<feature type="chain" id="PRO_5015181699" evidence="1">
    <location>
        <begin position="18"/>
        <end position="790"/>
    </location>
</feature>
<dbReference type="InterPro" id="IPR049053">
    <property type="entry name" value="AFCA-like_C"/>
</dbReference>
<proteinExistence type="predicted"/>
<keyword evidence="1" id="KW-0732">Signal</keyword>
<dbReference type="PANTHER" id="PTHR31084:SF3">
    <property type="entry name" value="ALPHA-FUCOSIDASE A"/>
    <property type="match status" value="1"/>
</dbReference>
<feature type="signal peptide" evidence="1">
    <location>
        <begin position="1"/>
        <end position="17"/>
    </location>
</feature>
<keyword evidence="6" id="KW-1185">Reference proteome</keyword>
<dbReference type="InterPro" id="IPR012341">
    <property type="entry name" value="6hp_glycosidase-like_sf"/>
</dbReference>
<dbReference type="GO" id="GO:0005975">
    <property type="term" value="P:carbohydrate metabolic process"/>
    <property type="evidence" value="ECO:0007669"/>
    <property type="project" value="InterPro"/>
</dbReference>
<dbReference type="InterPro" id="IPR008928">
    <property type="entry name" value="6-hairpin_glycosidase_sf"/>
</dbReference>
<organism evidence="5 6">
    <name type="scientific">Elsinoe australis</name>
    <dbReference type="NCBI Taxonomy" id="40998"/>
    <lineage>
        <taxon>Eukaryota</taxon>
        <taxon>Fungi</taxon>
        <taxon>Dikarya</taxon>
        <taxon>Ascomycota</taxon>
        <taxon>Pezizomycotina</taxon>
        <taxon>Dothideomycetes</taxon>
        <taxon>Dothideomycetidae</taxon>
        <taxon>Myriangiales</taxon>
        <taxon>Elsinoaceae</taxon>
        <taxon>Elsinoe</taxon>
    </lineage>
</organism>
<dbReference type="Pfam" id="PF21307">
    <property type="entry name" value="Glyco_hydro_95_C"/>
    <property type="match status" value="1"/>
</dbReference>
<comment type="caution">
    <text evidence="5">The sequence shown here is derived from an EMBL/GenBank/DDBJ whole genome shotgun (WGS) entry which is preliminary data.</text>
</comment>
<dbReference type="Gene3D" id="1.50.10.10">
    <property type="match status" value="1"/>
</dbReference>
<evidence type="ECO:0000259" key="3">
    <source>
        <dbReference type="Pfam" id="PF21307"/>
    </source>
</evidence>
<evidence type="ECO:0000259" key="4">
    <source>
        <dbReference type="Pfam" id="PF22124"/>
    </source>
</evidence>
<dbReference type="InterPro" id="IPR054363">
    <property type="entry name" value="GH95_cat"/>
</dbReference>
<feature type="domain" description="Alpha fucosidase A-like C-terminal" evidence="3">
    <location>
        <begin position="729"/>
        <end position="780"/>
    </location>
</feature>
<name>A0A2P7YQ76_9PEZI</name>
<sequence length="790" mass="85738">MRLLAVVLLSLACATESRTLWSSKPASNWTDLIRTAYPVGNGKLGLLPYGEPGKEKLNLNKDDLWSGGPFEDPEYRGANPIESKADALPGIQSWIFQNGSGNASVLQNNYTAYGSYAVLGNVSVLIDGVADYKSYNRSLDLTSGLHTTAFSTGNASYTTQVFCSAPDAVCIYDISSTSILPAVSISFEDVMRGANLSTPSCSVDDATASIRGKTQEEIGMTFFAAARPLGDVASSTCSGNGVLTIPLDPSRKRVTFAINAGTDYDQTKGNAASQYSFRGVDPEPAVLEVLTAASSKDAGAILDDHVTDFEALMGGFSLELPDSAGSAGLEVSEQLSRYTLESGDPYVEAQQFEYGRYLFVSSSRTGSLPPNLQGKWAYGLTNAWSADYHVDINLQMNHWGVEETGLSSLQEPLWSHMIDTWTPRGSETANLTYGGEGWVVHGWLNTFGFTGLPSGDDIWTLLTSSNAWMMLHVADHFEFTHDTAWLTTTAYPSLLKPVAQFWLSQLVPDAHFNDSTLVVNPCVSPEIGPTTFACSHHQQLLHQLFTNVLRLAPHASDTDTAFLSRVSAALSQLDKGLHIGRWNQIQEWKTDIDVQNNTHRHLSHLIGWYPGASLSSYADAYTDPALQASIRTTLQSRGQGIEDANAGWEKVWRAACWARLNDSTTAYEQLKLVTRNNFADNLLSMYSGRNEPFQIDANFGYVGAVVAMLVVDLPTKETGYEIGGTGRTVVLGPAIPEAWGGGSVKGLRLRGGSVVDFGWDGEGVVERVEVVEEGSERVRIVNVKGEVLYE</sequence>
<dbReference type="PIRSF" id="PIRSF007663">
    <property type="entry name" value="UCP007663"/>
    <property type="match status" value="1"/>
</dbReference>
<dbReference type="InterPro" id="IPR027414">
    <property type="entry name" value="GH95_N_dom"/>
</dbReference>
<dbReference type="OrthoDB" id="2848340at2759"/>
<dbReference type="Pfam" id="PF22124">
    <property type="entry name" value="Glyco_hydro_95_cat"/>
    <property type="match status" value="1"/>
</dbReference>
<accession>A0A2P7YQ76</accession>
<dbReference type="AlphaFoldDB" id="A0A2P7YQ76"/>
<feature type="domain" description="Glycosyl hydrolase family 95 N-terminal" evidence="2">
    <location>
        <begin position="20"/>
        <end position="267"/>
    </location>
</feature>
<dbReference type="InterPro" id="IPR016518">
    <property type="entry name" value="Alpha-L-fucosidase"/>
</dbReference>
<dbReference type="EMBL" id="NHZQ01000404">
    <property type="protein sequence ID" value="PSK38123.1"/>
    <property type="molecule type" value="Genomic_DNA"/>
</dbReference>
<dbReference type="Proteomes" id="UP000243723">
    <property type="component" value="Unassembled WGS sequence"/>
</dbReference>
<evidence type="ECO:0000256" key="1">
    <source>
        <dbReference type="SAM" id="SignalP"/>
    </source>
</evidence>
<dbReference type="SUPFAM" id="SSF48208">
    <property type="entry name" value="Six-hairpin glycosidases"/>
    <property type="match status" value="1"/>
</dbReference>
<feature type="domain" description="Glycosyl hydrolase family 95 catalytic" evidence="4">
    <location>
        <begin position="300"/>
        <end position="709"/>
    </location>
</feature>
<evidence type="ECO:0000259" key="2">
    <source>
        <dbReference type="Pfam" id="PF14498"/>
    </source>
</evidence>
<evidence type="ECO:0000313" key="6">
    <source>
        <dbReference type="Proteomes" id="UP000243723"/>
    </source>
</evidence>
<reference evidence="5 6" key="1">
    <citation type="submission" date="2017-05" db="EMBL/GenBank/DDBJ databases">
        <title>Draft genome sequence of Elsinoe australis.</title>
        <authorList>
            <person name="Cheng Q."/>
        </authorList>
    </citation>
    <scope>NUCLEOTIDE SEQUENCE [LARGE SCALE GENOMIC DNA]</scope>
    <source>
        <strain evidence="5 6">NL1</strain>
    </source>
</reference>
<protein>
    <submittedName>
        <fullName evidence="5">Uncharacterized protein</fullName>
    </submittedName>
</protein>
<evidence type="ECO:0000313" key="5">
    <source>
        <dbReference type="EMBL" id="PSK38123.1"/>
    </source>
</evidence>
<dbReference type="Pfam" id="PF14498">
    <property type="entry name" value="Glyco_hyd_65N_2"/>
    <property type="match status" value="1"/>
</dbReference>
<dbReference type="GO" id="GO:0004560">
    <property type="term" value="F:alpha-L-fucosidase activity"/>
    <property type="evidence" value="ECO:0007669"/>
    <property type="project" value="InterPro"/>
</dbReference>
<gene>
    <name evidence="5" type="ORF">B9Z65_1314</name>
</gene>
<dbReference type="PANTHER" id="PTHR31084">
    <property type="entry name" value="ALPHA-L-FUCOSIDASE 2"/>
    <property type="match status" value="1"/>
</dbReference>